<dbReference type="EMBL" id="MIGC01003053">
    <property type="protein sequence ID" value="PHJ20038.1"/>
    <property type="molecule type" value="Genomic_DNA"/>
</dbReference>
<evidence type="ECO:0008006" key="4">
    <source>
        <dbReference type="Google" id="ProtNLM"/>
    </source>
</evidence>
<dbReference type="RefSeq" id="XP_067921729.1">
    <property type="nucleotide sequence ID" value="XM_068066296.1"/>
</dbReference>
<comment type="caution">
    <text evidence="2">The sequence shown here is derived from an EMBL/GenBank/DDBJ whole genome shotgun (WGS) entry which is preliminary data.</text>
</comment>
<gene>
    <name evidence="2" type="ORF">CSUI_006131</name>
</gene>
<evidence type="ECO:0000313" key="3">
    <source>
        <dbReference type="Proteomes" id="UP000221165"/>
    </source>
</evidence>
<dbReference type="Proteomes" id="UP000221165">
    <property type="component" value="Unassembled WGS sequence"/>
</dbReference>
<proteinExistence type="predicted"/>
<accession>A0A2C6KUM2</accession>
<feature type="signal peptide" evidence="1">
    <location>
        <begin position="1"/>
        <end position="15"/>
    </location>
</feature>
<sequence>MLFLLFTSFPTLFCASETLVTTFMPLLALPEFSRCSPSVLPTAHFSFSFLFSKVSLHLGHSSFFLDSMKAIIGVLPHLVICPLSTITSFHSFNLVFCCSGVLLLALRPPPQSLRAISFPYLPSLLHMTSPRTDNPNLNDPVLYRYSR</sequence>
<keyword evidence="1" id="KW-0732">Signal</keyword>
<reference evidence="2 3" key="1">
    <citation type="journal article" date="2017" name="Int. J. Parasitol.">
        <title>The genome of the protozoan parasite Cystoisospora suis and a reverse vaccinology approach to identify vaccine candidates.</title>
        <authorList>
            <person name="Palmieri N."/>
            <person name="Shrestha A."/>
            <person name="Ruttkowski B."/>
            <person name="Beck T."/>
            <person name="Vogl C."/>
            <person name="Tomley F."/>
            <person name="Blake D.P."/>
            <person name="Joachim A."/>
        </authorList>
    </citation>
    <scope>NUCLEOTIDE SEQUENCE [LARGE SCALE GENOMIC DNA]</scope>
    <source>
        <strain evidence="2 3">Wien I</strain>
    </source>
</reference>
<feature type="chain" id="PRO_5012609454" description="Transmembrane protein" evidence="1">
    <location>
        <begin position="16"/>
        <end position="147"/>
    </location>
</feature>
<evidence type="ECO:0000256" key="1">
    <source>
        <dbReference type="SAM" id="SignalP"/>
    </source>
</evidence>
<dbReference type="AlphaFoldDB" id="A0A2C6KUM2"/>
<protein>
    <recommendedName>
        <fullName evidence="4">Transmembrane protein</fullName>
    </recommendedName>
</protein>
<keyword evidence="3" id="KW-1185">Reference proteome</keyword>
<dbReference type="GeneID" id="94429507"/>
<name>A0A2C6KUM2_9APIC</name>
<evidence type="ECO:0000313" key="2">
    <source>
        <dbReference type="EMBL" id="PHJ20038.1"/>
    </source>
</evidence>
<organism evidence="2 3">
    <name type="scientific">Cystoisospora suis</name>
    <dbReference type="NCBI Taxonomy" id="483139"/>
    <lineage>
        <taxon>Eukaryota</taxon>
        <taxon>Sar</taxon>
        <taxon>Alveolata</taxon>
        <taxon>Apicomplexa</taxon>
        <taxon>Conoidasida</taxon>
        <taxon>Coccidia</taxon>
        <taxon>Eucoccidiorida</taxon>
        <taxon>Eimeriorina</taxon>
        <taxon>Sarcocystidae</taxon>
        <taxon>Cystoisospora</taxon>
    </lineage>
</organism>
<dbReference type="VEuPathDB" id="ToxoDB:CSUI_006131"/>